<name>A0A183IYB1_9BILA</name>
<dbReference type="InterPro" id="IPR016152">
    <property type="entry name" value="PTrfase/Anion_transptr"/>
</dbReference>
<proteinExistence type="predicted"/>
<evidence type="ECO:0000313" key="3">
    <source>
        <dbReference type="EMBL" id="VDP18188.1"/>
    </source>
</evidence>
<evidence type="ECO:0000259" key="2">
    <source>
        <dbReference type="Pfam" id="PF07565"/>
    </source>
</evidence>
<dbReference type="GO" id="GO:0008510">
    <property type="term" value="F:sodium:bicarbonate symporter activity"/>
    <property type="evidence" value="ECO:0007669"/>
    <property type="project" value="TreeGrafter"/>
</dbReference>
<dbReference type="InterPro" id="IPR013769">
    <property type="entry name" value="Band3_cytoplasmic_dom"/>
</dbReference>
<sequence length="330" mass="38088">MEEKSENEERDEDVVRDEKADYGSVDDVDEEKLRAWLTDLLAFLLPFVSERRADTVWLGTRIHVPGQDNGTSHGLERRRRAPRATPKFYSFDDAISQPDENGTLEKEEKRLLDPGQRVQQLLQQGDPKENQQIATPRRLFTEMEQLCYDGATREWRETARWVKFEEDVEEGGNRWSKPYVATLSLHSLFELRSCLLKGSVLLNLDCTDFPSIAGTPHKIVEILLKTGQIKETMQDFIHDTLLCKHRHQYENTKLGMEVLSSGQSFLQTVRSLADIGRSYSQAKNIVSVEHSTSGKRPFLVFIVVARMPLEMGYINSAAQHFYWCCWNIYN</sequence>
<evidence type="ECO:0000256" key="1">
    <source>
        <dbReference type="SAM" id="MobiDB-lite"/>
    </source>
</evidence>
<feature type="region of interest" description="Disordered" evidence="1">
    <location>
        <begin position="1"/>
        <end position="22"/>
    </location>
</feature>
<feature type="compositionally biased region" description="Acidic residues" evidence="1">
    <location>
        <begin position="1"/>
        <end position="15"/>
    </location>
</feature>
<dbReference type="GO" id="GO:0008509">
    <property type="term" value="F:monoatomic anion transmembrane transporter activity"/>
    <property type="evidence" value="ECO:0007669"/>
    <property type="project" value="InterPro"/>
</dbReference>
<organism evidence="5">
    <name type="scientific">Soboliphyme baturini</name>
    <dbReference type="NCBI Taxonomy" id="241478"/>
    <lineage>
        <taxon>Eukaryota</taxon>
        <taxon>Metazoa</taxon>
        <taxon>Ecdysozoa</taxon>
        <taxon>Nematoda</taxon>
        <taxon>Enoplea</taxon>
        <taxon>Dorylaimia</taxon>
        <taxon>Dioctophymatida</taxon>
        <taxon>Dioctophymatoidea</taxon>
        <taxon>Soboliphymatidae</taxon>
        <taxon>Soboliphyme</taxon>
    </lineage>
</organism>
<accession>A0A183IYB1</accession>
<keyword evidence="4" id="KW-1185">Reference proteome</keyword>
<reference evidence="3 4" key="2">
    <citation type="submission" date="2018-11" db="EMBL/GenBank/DDBJ databases">
        <authorList>
            <consortium name="Pathogen Informatics"/>
        </authorList>
    </citation>
    <scope>NUCLEOTIDE SEQUENCE [LARGE SCALE GENOMIC DNA]</scope>
</reference>
<dbReference type="WBParaSite" id="SBAD_0000892001-mRNA-1">
    <property type="protein sequence ID" value="SBAD_0000892001-mRNA-1"/>
    <property type="gene ID" value="SBAD_0000892001"/>
</dbReference>
<evidence type="ECO:0000313" key="5">
    <source>
        <dbReference type="WBParaSite" id="SBAD_0000892001-mRNA-1"/>
    </source>
</evidence>
<dbReference type="Proteomes" id="UP000270296">
    <property type="component" value="Unassembled WGS sequence"/>
</dbReference>
<dbReference type="SUPFAM" id="SSF55804">
    <property type="entry name" value="Phoshotransferase/anion transport protein"/>
    <property type="match status" value="1"/>
</dbReference>
<dbReference type="GO" id="GO:0005452">
    <property type="term" value="F:solute:inorganic anion antiporter activity"/>
    <property type="evidence" value="ECO:0007669"/>
    <property type="project" value="InterPro"/>
</dbReference>
<dbReference type="Pfam" id="PF07565">
    <property type="entry name" value="Band_3_cyto"/>
    <property type="match status" value="1"/>
</dbReference>
<dbReference type="OrthoDB" id="1735926at2759"/>
<dbReference type="GO" id="GO:0051453">
    <property type="term" value="P:regulation of intracellular pH"/>
    <property type="evidence" value="ECO:0007669"/>
    <property type="project" value="TreeGrafter"/>
</dbReference>
<evidence type="ECO:0000313" key="4">
    <source>
        <dbReference type="Proteomes" id="UP000270296"/>
    </source>
</evidence>
<dbReference type="InterPro" id="IPR003020">
    <property type="entry name" value="HCO3_transpt_euk"/>
</dbReference>
<dbReference type="Gene3D" id="3.40.930.10">
    <property type="entry name" value="Mannitol-specific EII, Chain A"/>
    <property type="match status" value="1"/>
</dbReference>
<gene>
    <name evidence="3" type="ORF">SBAD_LOCUS8609</name>
</gene>
<dbReference type="EMBL" id="UZAM01011783">
    <property type="protein sequence ID" value="VDP18188.1"/>
    <property type="molecule type" value="Genomic_DNA"/>
</dbReference>
<reference evidence="5" key="1">
    <citation type="submission" date="2016-06" db="UniProtKB">
        <authorList>
            <consortium name="WormBaseParasite"/>
        </authorList>
    </citation>
    <scope>IDENTIFICATION</scope>
</reference>
<dbReference type="GO" id="GO:0005886">
    <property type="term" value="C:plasma membrane"/>
    <property type="evidence" value="ECO:0007669"/>
    <property type="project" value="TreeGrafter"/>
</dbReference>
<dbReference type="AlphaFoldDB" id="A0A183IYB1"/>
<dbReference type="PANTHER" id="PTHR11453:SF36">
    <property type="entry name" value="ANION EXCHANGE PROTEIN"/>
    <property type="match status" value="1"/>
</dbReference>
<feature type="domain" description="Band 3 cytoplasmic" evidence="2">
    <location>
        <begin position="138"/>
        <end position="287"/>
    </location>
</feature>
<protein>
    <submittedName>
        <fullName evidence="5">Band_3_cyto domain-containing protein</fullName>
    </submittedName>
</protein>
<dbReference type="PANTHER" id="PTHR11453">
    <property type="entry name" value="ANION EXCHANGE PROTEIN"/>
    <property type="match status" value="1"/>
</dbReference>